<dbReference type="GO" id="GO:0106312">
    <property type="term" value="F:methylenetetrahydrofolate reductase (NADH) activity"/>
    <property type="evidence" value="ECO:0007669"/>
    <property type="project" value="UniProtKB-EC"/>
</dbReference>
<evidence type="ECO:0000313" key="10">
    <source>
        <dbReference type="Proteomes" id="UP000516052"/>
    </source>
</evidence>
<organism evidence="9 10">
    <name type="scientific">Streptomyces roseirectus</name>
    <dbReference type="NCBI Taxonomy" id="2768066"/>
    <lineage>
        <taxon>Bacteria</taxon>
        <taxon>Bacillati</taxon>
        <taxon>Actinomycetota</taxon>
        <taxon>Actinomycetes</taxon>
        <taxon>Kitasatosporales</taxon>
        <taxon>Streptomycetaceae</taxon>
        <taxon>Streptomyces</taxon>
    </lineage>
</organism>
<dbReference type="GO" id="GO:0071949">
    <property type="term" value="F:FAD binding"/>
    <property type="evidence" value="ECO:0007669"/>
    <property type="project" value="TreeGrafter"/>
</dbReference>
<dbReference type="PANTHER" id="PTHR45754:SF3">
    <property type="entry name" value="METHYLENETETRAHYDROFOLATE REDUCTASE (NADPH)"/>
    <property type="match status" value="1"/>
</dbReference>
<keyword evidence="10" id="KW-1185">Reference proteome</keyword>
<evidence type="ECO:0000313" key="9">
    <source>
        <dbReference type="EMBL" id="QNP69036.1"/>
    </source>
</evidence>
<dbReference type="Pfam" id="PF02219">
    <property type="entry name" value="MTHFR"/>
    <property type="match status" value="1"/>
</dbReference>
<reference evidence="9 10" key="1">
    <citation type="submission" date="2020-08" db="EMBL/GenBank/DDBJ databases">
        <title>A novel species.</title>
        <authorList>
            <person name="Gao J."/>
        </authorList>
    </citation>
    <scope>NUCLEOTIDE SEQUENCE [LARGE SCALE GENOMIC DNA]</scope>
    <source>
        <strain evidence="9 10">CRXT-G-22</strain>
    </source>
</reference>
<evidence type="ECO:0000256" key="2">
    <source>
        <dbReference type="ARBA" id="ARBA00004777"/>
    </source>
</evidence>
<evidence type="ECO:0000256" key="3">
    <source>
        <dbReference type="ARBA" id="ARBA00006743"/>
    </source>
</evidence>
<accession>A0A7H0I8C0</accession>
<evidence type="ECO:0000256" key="1">
    <source>
        <dbReference type="ARBA" id="ARBA00001974"/>
    </source>
</evidence>
<dbReference type="Proteomes" id="UP000516052">
    <property type="component" value="Chromosome"/>
</dbReference>
<dbReference type="PANTHER" id="PTHR45754">
    <property type="entry name" value="METHYLENETETRAHYDROFOLATE REDUCTASE"/>
    <property type="match status" value="1"/>
</dbReference>
<comment type="pathway">
    <text evidence="2 8">One-carbon metabolism; tetrahydrofolate interconversion.</text>
</comment>
<dbReference type="InterPro" id="IPR003171">
    <property type="entry name" value="Mehydrof_redctse-like"/>
</dbReference>
<sequence length="300" mass="31018">MTAAPHPLFLDPSVEMTGKDTPALEQAAFAPGTRVNITHLATETLDARVEAARAARDLGLVPVPHLSARRLRSASELAETLAAFASVGAAAHVFVVAGDPTTPHGPYPDALSVVRSGLLGQHGVREVGVAGYPEGHPVIGTPALWSALEAKTAALREQGLAGGVITQFGFAVDPVLTWLAEARRRGVDLPVRVGVPGPAGVRRLLSYARRFGVTTSAGIARKYGFSLTHLMGTAGPDRFLRALAADLSPQAHGEVALHLYTFGGLAATSHWLTSLGLTAAAAEVPPTPSPRSPAARTTAG</sequence>
<keyword evidence="5 8" id="KW-0274">FAD</keyword>
<evidence type="ECO:0000256" key="6">
    <source>
        <dbReference type="ARBA" id="ARBA00023002"/>
    </source>
</evidence>
<dbReference type="AlphaFoldDB" id="A0A7H0I8C0"/>
<evidence type="ECO:0000256" key="8">
    <source>
        <dbReference type="RuleBase" id="RU003862"/>
    </source>
</evidence>
<comment type="catalytic activity">
    <reaction evidence="7">
        <text>(6S)-5-methyl-5,6,7,8-tetrahydrofolate + NAD(+) = (6R)-5,10-methylene-5,6,7,8-tetrahydrofolate + NADH + H(+)</text>
        <dbReference type="Rhea" id="RHEA:19821"/>
        <dbReference type="ChEBI" id="CHEBI:15378"/>
        <dbReference type="ChEBI" id="CHEBI:15636"/>
        <dbReference type="ChEBI" id="CHEBI:18608"/>
        <dbReference type="ChEBI" id="CHEBI:57540"/>
        <dbReference type="ChEBI" id="CHEBI:57945"/>
        <dbReference type="EC" id="1.5.1.54"/>
    </reaction>
    <physiologicalReaction direction="right-to-left" evidence="7">
        <dbReference type="Rhea" id="RHEA:19823"/>
    </physiologicalReaction>
</comment>
<dbReference type="EMBL" id="CP060828">
    <property type="protein sequence ID" value="QNP69036.1"/>
    <property type="molecule type" value="Genomic_DNA"/>
</dbReference>
<comment type="similarity">
    <text evidence="3 8">Belongs to the methylenetetrahydrofolate reductase family.</text>
</comment>
<keyword evidence="6 8" id="KW-0560">Oxidoreductase</keyword>
<keyword evidence="4 8" id="KW-0285">Flavoprotein</keyword>
<dbReference type="GO" id="GO:0009086">
    <property type="term" value="P:methionine biosynthetic process"/>
    <property type="evidence" value="ECO:0007669"/>
    <property type="project" value="TreeGrafter"/>
</dbReference>
<dbReference type="GO" id="GO:0005829">
    <property type="term" value="C:cytosol"/>
    <property type="evidence" value="ECO:0007669"/>
    <property type="project" value="TreeGrafter"/>
</dbReference>
<evidence type="ECO:0000256" key="7">
    <source>
        <dbReference type="ARBA" id="ARBA00048628"/>
    </source>
</evidence>
<evidence type="ECO:0000256" key="4">
    <source>
        <dbReference type="ARBA" id="ARBA00022630"/>
    </source>
</evidence>
<dbReference type="RefSeq" id="WP_187746075.1">
    <property type="nucleotide sequence ID" value="NZ_CP060828.1"/>
</dbReference>
<gene>
    <name evidence="9" type="ORF">IAG44_05985</name>
</gene>
<dbReference type="KEGG" id="sroi:IAG44_05985"/>
<protein>
    <recommendedName>
        <fullName evidence="8">Methylenetetrahydrofolate reductase</fullName>
    </recommendedName>
</protein>
<dbReference type="UniPathway" id="UPA00193"/>
<dbReference type="Gene3D" id="3.20.20.220">
    <property type="match status" value="1"/>
</dbReference>
<name>A0A7H0I8C0_9ACTN</name>
<dbReference type="SUPFAM" id="SSF51730">
    <property type="entry name" value="FAD-linked oxidoreductase"/>
    <property type="match status" value="1"/>
</dbReference>
<dbReference type="GO" id="GO:0035999">
    <property type="term" value="P:tetrahydrofolate interconversion"/>
    <property type="evidence" value="ECO:0007669"/>
    <property type="project" value="UniProtKB-UniPathway"/>
</dbReference>
<comment type="cofactor">
    <cofactor evidence="1 8">
        <name>FAD</name>
        <dbReference type="ChEBI" id="CHEBI:57692"/>
    </cofactor>
</comment>
<proteinExistence type="inferred from homology"/>
<evidence type="ECO:0000256" key="5">
    <source>
        <dbReference type="ARBA" id="ARBA00022827"/>
    </source>
</evidence>
<dbReference type="InterPro" id="IPR029041">
    <property type="entry name" value="FAD-linked_oxidoreductase-like"/>
</dbReference>